<dbReference type="RefSeq" id="WP_069128387.1">
    <property type="nucleotide sequence ID" value="NZ_MARB01000039.1"/>
</dbReference>
<gene>
    <name evidence="1" type="ORF">CODIS_40850</name>
</gene>
<accession>A0A7Z1AD90</accession>
<name>A0A7Z1AD90_9GAMM</name>
<dbReference type="AlphaFoldDB" id="A0A7Z1AD90"/>
<dbReference type="Proteomes" id="UP000094769">
    <property type="component" value="Unassembled WGS sequence"/>
</dbReference>
<evidence type="ECO:0000313" key="1">
    <source>
        <dbReference type="EMBL" id="ODJ85706.1"/>
    </source>
</evidence>
<organism evidence="1 2">
    <name type="scientific">Candidatus Thiodiazotropha endolucinida</name>
    <dbReference type="NCBI Taxonomy" id="1655433"/>
    <lineage>
        <taxon>Bacteria</taxon>
        <taxon>Pseudomonadati</taxon>
        <taxon>Pseudomonadota</taxon>
        <taxon>Gammaproteobacteria</taxon>
        <taxon>Chromatiales</taxon>
        <taxon>Sedimenticolaceae</taxon>
        <taxon>Candidatus Thiodiazotropha</taxon>
    </lineage>
</organism>
<evidence type="ECO:0000313" key="2">
    <source>
        <dbReference type="Proteomes" id="UP000094769"/>
    </source>
</evidence>
<dbReference type="OrthoDB" id="7068710at2"/>
<reference evidence="1 2" key="1">
    <citation type="submission" date="2016-06" db="EMBL/GenBank/DDBJ databases">
        <title>Genome sequence of endosymbiont of Candidatus Endolucinida thiodiazotropha.</title>
        <authorList>
            <person name="Poehlein A."/>
            <person name="Koenig S."/>
            <person name="Heiden S.E."/>
            <person name="Thuermer A."/>
            <person name="Voget S."/>
            <person name="Daniel R."/>
            <person name="Markert S."/>
            <person name="Gros O."/>
            <person name="Schweder T."/>
        </authorList>
    </citation>
    <scope>NUCLEOTIDE SEQUENCE [LARGE SCALE GENOMIC DNA]</scope>
    <source>
        <strain evidence="1 2">COS</strain>
    </source>
</reference>
<comment type="caution">
    <text evidence="1">The sequence shown here is derived from an EMBL/GenBank/DDBJ whole genome shotgun (WGS) entry which is preliminary data.</text>
</comment>
<sequence length="66" mass="7188">MKTVYDMSTGQIIESGLTSETPQLIAPDASIPALQLQLVTPEQSTEREIPPELVLADLNAFLDEMS</sequence>
<keyword evidence="2" id="KW-1185">Reference proteome</keyword>
<protein>
    <submittedName>
        <fullName evidence="1">Uncharacterized protein</fullName>
    </submittedName>
</protein>
<proteinExistence type="predicted"/>
<dbReference type="EMBL" id="MARB01000039">
    <property type="protein sequence ID" value="ODJ85706.1"/>
    <property type="molecule type" value="Genomic_DNA"/>
</dbReference>